<dbReference type="PROSITE" id="PS50903">
    <property type="entry name" value="RUBREDOXIN_LIKE"/>
    <property type="match status" value="1"/>
</dbReference>
<evidence type="ECO:0000256" key="2">
    <source>
        <dbReference type="ARBA" id="ARBA00022723"/>
    </source>
</evidence>
<evidence type="ECO:0000256" key="3">
    <source>
        <dbReference type="ARBA" id="ARBA00022982"/>
    </source>
</evidence>
<evidence type="ECO:0000313" key="8">
    <source>
        <dbReference type="EMBL" id="KAK9816914.1"/>
    </source>
</evidence>
<keyword evidence="3" id="KW-0249">Electron transport</keyword>
<dbReference type="AlphaFoldDB" id="A0AAW1Q9J0"/>
<keyword evidence="4" id="KW-0408">Iron</keyword>
<dbReference type="InterPro" id="IPR024934">
    <property type="entry name" value="Rubredoxin-like_dom"/>
</dbReference>
<evidence type="ECO:0000313" key="9">
    <source>
        <dbReference type="Proteomes" id="UP001489004"/>
    </source>
</evidence>
<evidence type="ECO:0000256" key="5">
    <source>
        <dbReference type="SAM" id="MobiDB-lite"/>
    </source>
</evidence>
<evidence type="ECO:0000256" key="1">
    <source>
        <dbReference type="ARBA" id="ARBA00022448"/>
    </source>
</evidence>
<dbReference type="PANTHER" id="PTHR47627">
    <property type="entry name" value="RUBREDOXIN"/>
    <property type="match status" value="1"/>
</dbReference>
<name>A0AAW1Q9J0_9CHLO</name>
<feature type="transmembrane region" description="Helical" evidence="6">
    <location>
        <begin position="181"/>
        <end position="200"/>
    </location>
</feature>
<feature type="region of interest" description="Disordered" evidence="5">
    <location>
        <begin position="60"/>
        <end position="87"/>
    </location>
</feature>
<evidence type="ECO:0000256" key="4">
    <source>
        <dbReference type="ARBA" id="ARBA00023004"/>
    </source>
</evidence>
<dbReference type="PANTHER" id="PTHR47627:SF1">
    <property type="entry name" value="RUBREDOXIN-1-RELATED"/>
    <property type="match status" value="1"/>
</dbReference>
<dbReference type="CDD" id="cd00730">
    <property type="entry name" value="rubredoxin"/>
    <property type="match status" value="1"/>
</dbReference>
<organism evidence="8 9">
    <name type="scientific">[Myrmecia] bisecta</name>
    <dbReference type="NCBI Taxonomy" id="41462"/>
    <lineage>
        <taxon>Eukaryota</taxon>
        <taxon>Viridiplantae</taxon>
        <taxon>Chlorophyta</taxon>
        <taxon>core chlorophytes</taxon>
        <taxon>Trebouxiophyceae</taxon>
        <taxon>Trebouxiales</taxon>
        <taxon>Trebouxiaceae</taxon>
        <taxon>Myrmecia</taxon>
    </lineage>
</organism>
<keyword evidence="6" id="KW-0472">Membrane</keyword>
<protein>
    <recommendedName>
        <fullName evidence="7">Rubredoxin-like domain-containing protein</fullName>
    </recommendedName>
</protein>
<dbReference type="Proteomes" id="UP001489004">
    <property type="component" value="Unassembled WGS sequence"/>
</dbReference>
<keyword evidence="9" id="KW-1185">Reference proteome</keyword>
<dbReference type="EMBL" id="JALJOR010000005">
    <property type="protein sequence ID" value="KAK9816914.1"/>
    <property type="molecule type" value="Genomic_DNA"/>
</dbReference>
<dbReference type="GO" id="GO:0043448">
    <property type="term" value="P:alkane catabolic process"/>
    <property type="evidence" value="ECO:0007669"/>
    <property type="project" value="TreeGrafter"/>
</dbReference>
<accession>A0AAW1Q9J0</accession>
<keyword evidence="6" id="KW-0812">Transmembrane</keyword>
<sequence>MAAHLLSQPQICCSSTAQHLRQRPSTCGVLQRCLTPSHTSLPTQRSPGRTLHGQHQWRCAAADPGTEADAPGAEIENPESEEARKKSEADRLRAAERFMVVGTGEAECIGCGYTYEPKKGDPEYPVPPGTQFRDLPADWQCPICSAEKSTFQNKAKEIAGFAENQKYGLGTNSMTSGQKSILIYGSLFAFFALFLCGYFIQ</sequence>
<dbReference type="FunFam" id="2.20.28.10:FF:000001">
    <property type="entry name" value="Rubredoxin"/>
    <property type="match status" value="1"/>
</dbReference>
<dbReference type="InterPro" id="IPR050526">
    <property type="entry name" value="Rubredoxin_ET"/>
</dbReference>
<reference evidence="8 9" key="1">
    <citation type="journal article" date="2024" name="Nat. Commun.">
        <title>Phylogenomics reveals the evolutionary origins of lichenization in chlorophyte algae.</title>
        <authorList>
            <person name="Puginier C."/>
            <person name="Libourel C."/>
            <person name="Otte J."/>
            <person name="Skaloud P."/>
            <person name="Haon M."/>
            <person name="Grisel S."/>
            <person name="Petersen M."/>
            <person name="Berrin J.G."/>
            <person name="Delaux P.M."/>
            <person name="Dal Grande F."/>
            <person name="Keller J."/>
        </authorList>
    </citation>
    <scope>NUCLEOTIDE SEQUENCE [LARGE SCALE GENOMIC DNA]</scope>
    <source>
        <strain evidence="8 9">SAG 2043</strain>
    </source>
</reference>
<dbReference type="GO" id="GO:0009507">
    <property type="term" value="C:chloroplast"/>
    <property type="evidence" value="ECO:0007669"/>
    <property type="project" value="TreeGrafter"/>
</dbReference>
<proteinExistence type="predicted"/>
<evidence type="ECO:0000256" key="6">
    <source>
        <dbReference type="SAM" id="Phobius"/>
    </source>
</evidence>
<dbReference type="InterPro" id="IPR024935">
    <property type="entry name" value="Rubredoxin_dom"/>
</dbReference>
<dbReference type="GO" id="GO:0005506">
    <property type="term" value="F:iron ion binding"/>
    <property type="evidence" value="ECO:0007669"/>
    <property type="project" value="InterPro"/>
</dbReference>
<feature type="domain" description="Rubredoxin-like" evidence="7">
    <location>
        <begin position="103"/>
        <end position="154"/>
    </location>
</feature>
<keyword evidence="2" id="KW-0479">Metal-binding</keyword>
<dbReference type="PRINTS" id="PR00163">
    <property type="entry name" value="RUBREDOXIN"/>
</dbReference>
<keyword evidence="6" id="KW-1133">Transmembrane helix</keyword>
<gene>
    <name evidence="8" type="ORF">WJX72_007027</name>
</gene>
<dbReference type="Pfam" id="PF00301">
    <property type="entry name" value="Rubredoxin"/>
    <property type="match status" value="1"/>
</dbReference>
<dbReference type="SUPFAM" id="SSF57802">
    <property type="entry name" value="Rubredoxin-like"/>
    <property type="match status" value="1"/>
</dbReference>
<dbReference type="GO" id="GO:0009055">
    <property type="term" value="F:electron transfer activity"/>
    <property type="evidence" value="ECO:0007669"/>
    <property type="project" value="TreeGrafter"/>
</dbReference>
<comment type="caution">
    <text evidence="8">The sequence shown here is derived from an EMBL/GenBank/DDBJ whole genome shotgun (WGS) entry which is preliminary data.</text>
</comment>
<evidence type="ECO:0000259" key="7">
    <source>
        <dbReference type="PROSITE" id="PS50903"/>
    </source>
</evidence>
<dbReference type="Gene3D" id="2.20.28.10">
    <property type="match status" value="1"/>
</dbReference>
<keyword evidence="1" id="KW-0813">Transport</keyword>